<sequence length="281" mass="29895">MSNPRIKRQFAGASADPAQRQITSFFSSSSSSSPRSGGHDEAPSSPFGAQTQALRPPLLPSSVQANLLSVGMRIRKSVPEGYKTCGPSAFTLWTDNSTATTSASPAAAAATTIPPQSAPRAPPTELVPFCGINKVGGLGIQPPSTFAQIPDPDSDSDSDDPSHMSYPDLVPELTLSQASVESTASGPEPSRKRVYSDNELHEPPTMLAQPLRGWDEEVSPRSFAPSEWQSSRIMAVPKPRVRKSLWSGGSEQEHGAGNGDEDFEEAEFLVFGEGTHEMDIS</sequence>
<evidence type="ECO:0000313" key="8">
    <source>
        <dbReference type="Proteomes" id="UP000748025"/>
    </source>
</evidence>
<feature type="region of interest" description="Disordered" evidence="6">
    <location>
        <begin position="141"/>
        <end position="230"/>
    </location>
</feature>
<evidence type="ECO:0000256" key="6">
    <source>
        <dbReference type="SAM" id="MobiDB-lite"/>
    </source>
</evidence>
<feature type="compositionally biased region" description="Low complexity" evidence="6">
    <location>
        <begin position="24"/>
        <end position="33"/>
    </location>
</feature>
<dbReference type="InterPro" id="IPR013900">
    <property type="entry name" value="RNR_inhibitor"/>
</dbReference>
<evidence type="ECO:0000256" key="1">
    <source>
        <dbReference type="ARBA" id="ARBA00004123"/>
    </source>
</evidence>
<keyword evidence="8" id="KW-1185">Reference proteome</keyword>
<evidence type="ECO:0000256" key="3">
    <source>
        <dbReference type="ARBA" id="ARBA00005459"/>
    </source>
</evidence>
<organism evidence="7 8">
    <name type="scientific">Claviceps pusilla</name>
    <dbReference type="NCBI Taxonomy" id="123648"/>
    <lineage>
        <taxon>Eukaryota</taxon>
        <taxon>Fungi</taxon>
        <taxon>Dikarya</taxon>
        <taxon>Ascomycota</taxon>
        <taxon>Pezizomycotina</taxon>
        <taxon>Sordariomycetes</taxon>
        <taxon>Hypocreomycetidae</taxon>
        <taxon>Hypocreales</taxon>
        <taxon>Clavicipitaceae</taxon>
        <taxon>Claviceps</taxon>
    </lineage>
</organism>
<reference evidence="7" key="1">
    <citation type="journal article" date="2020" name="bioRxiv">
        <title>Whole genome comparisons of ergot fungi reveals the divergence and evolution of species within the genus Claviceps are the result of varying mechanisms driving genome evolution and host range expansion.</title>
        <authorList>
            <person name="Wyka S.A."/>
            <person name="Mondo S.J."/>
            <person name="Liu M."/>
            <person name="Dettman J."/>
            <person name="Nalam V."/>
            <person name="Broders K.D."/>
        </authorList>
    </citation>
    <scope>NUCLEOTIDE SEQUENCE</scope>
    <source>
        <strain evidence="7">CCC 602</strain>
    </source>
</reference>
<dbReference type="GO" id="GO:0008104">
    <property type="term" value="P:intracellular protein localization"/>
    <property type="evidence" value="ECO:0007669"/>
    <property type="project" value="TreeGrafter"/>
</dbReference>
<gene>
    <name evidence="7" type="ORF">E4U43_001216</name>
</gene>
<dbReference type="Pfam" id="PF08591">
    <property type="entry name" value="RNR_inhib"/>
    <property type="match status" value="1"/>
</dbReference>
<feature type="region of interest" description="Disordered" evidence="6">
    <location>
        <begin position="243"/>
        <end position="263"/>
    </location>
</feature>
<dbReference type="EMBL" id="SRPW01001383">
    <property type="protein sequence ID" value="KAG6001918.1"/>
    <property type="molecule type" value="Genomic_DNA"/>
</dbReference>
<keyword evidence="5" id="KW-0539">Nucleus</keyword>
<name>A0A9P7SW47_9HYPO</name>
<dbReference type="PANTHER" id="PTHR28081">
    <property type="entry name" value="DAMAGE-REGULATED IMPORT FACILITATOR 1-RELATED"/>
    <property type="match status" value="1"/>
</dbReference>
<dbReference type="GO" id="GO:0005634">
    <property type="term" value="C:nucleus"/>
    <property type="evidence" value="ECO:0007669"/>
    <property type="project" value="UniProtKB-SubCell"/>
</dbReference>
<dbReference type="PANTHER" id="PTHR28081:SF1">
    <property type="entry name" value="DAMAGE-REGULATED IMPORT FACILITATOR 1"/>
    <property type="match status" value="1"/>
</dbReference>
<dbReference type="GO" id="GO:1990846">
    <property type="term" value="F:ribonucleoside-diphosphate reductase inhibitor activity"/>
    <property type="evidence" value="ECO:0007669"/>
    <property type="project" value="TreeGrafter"/>
</dbReference>
<comment type="caution">
    <text evidence="7">The sequence shown here is derived from an EMBL/GenBank/DDBJ whole genome shotgun (WGS) entry which is preliminary data.</text>
</comment>
<evidence type="ECO:0000256" key="2">
    <source>
        <dbReference type="ARBA" id="ARBA00004496"/>
    </source>
</evidence>
<evidence type="ECO:0000313" key="7">
    <source>
        <dbReference type="EMBL" id="KAG6001918.1"/>
    </source>
</evidence>
<evidence type="ECO:0000256" key="4">
    <source>
        <dbReference type="ARBA" id="ARBA00022490"/>
    </source>
</evidence>
<feature type="compositionally biased region" description="Polar residues" evidence="6">
    <location>
        <begin position="174"/>
        <end position="185"/>
    </location>
</feature>
<feature type="region of interest" description="Disordered" evidence="6">
    <location>
        <begin position="1"/>
        <end position="60"/>
    </location>
</feature>
<dbReference type="OrthoDB" id="4072855at2759"/>
<dbReference type="GO" id="GO:0005737">
    <property type="term" value="C:cytoplasm"/>
    <property type="evidence" value="ECO:0007669"/>
    <property type="project" value="UniProtKB-SubCell"/>
</dbReference>
<feature type="compositionally biased region" description="Basic and acidic residues" evidence="6">
    <location>
        <begin position="189"/>
        <end position="202"/>
    </location>
</feature>
<protein>
    <submittedName>
        <fullName evidence="7">Uncharacterized protein</fullName>
    </submittedName>
</protein>
<comment type="subcellular location">
    <subcellularLocation>
        <location evidence="2">Cytoplasm</location>
    </subcellularLocation>
    <subcellularLocation>
        <location evidence="1">Nucleus</location>
    </subcellularLocation>
</comment>
<dbReference type="Proteomes" id="UP000748025">
    <property type="component" value="Unassembled WGS sequence"/>
</dbReference>
<dbReference type="AlphaFoldDB" id="A0A9P7SW47"/>
<keyword evidence="4" id="KW-0963">Cytoplasm</keyword>
<comment type="similarity">
    <text evidence="3">Belongs to the DIF1/spd1 family.</text>
</comment>
<evidence type="ECO:0000256" key="5">
    <source>
        <dbReference type="ARBA" id="ARBA00023242"/>
    </source>
</evidence>
<accession>A0A9P7SW47</accession>
<proteinExistence type="inferred from homology"/>